<evidence type="ECO:0000313" key="3">
    <source>
        <dbReference type="EMBL" id="SPT53380.1"/>
    </source>
</evidence>
<accession>A0ABY1VMU1</accession>
<dbReference type="InterPro" id="IPR002656">
    <property type="entry name" value="Acyl_transf_3_dom"/>
</dbReference>
<keyword evidence="1" id="KW-0812">Transmembrane</keyword>
<feature type="transmembrane region" description="Helical" evidence="1">
    <location>
        <begin position="113"/>
        <end position="134"/>
    </location>
</feature>
<feature type="transmembrane region" description="Helical" evidence="1">
    <location>
        <begin position="214"/>
        <end position="237"/>
    </location>
</feature>
<evidence type="ECO:0000256" key="1">
    <source>
        <dbReference type="SAM" id="Phobius"/>
    </source>
</evidence>
<dbReference type="EMBL" id="UAPQ01000006">
    <property type="protein sequence ID" value="SPT53380.1"/>
    <property type="molecule type" value="Genomic_DNA"/>
</dbReference>
<protein>
    <submittedName>
        <fullName evidence="3">Uncharacterized protein conserved in bacteria</fullName>
    </submittedName>
</protein>
<comment type="caution">
    <text evidence="3">The sequence shown here is derived from an EMBL/GenBank/DDBJ whole genome shotgun (WGS) entry which is preliminary data.</text>
</comment>
<gene>
    <name evidence="3" type="ORF">NCTC11535_01043</name>
</gene>
<feature type="domain" description="Acyltransferase 3" evidence="2">
    <location>
        <begin position="10"/>
        <end position="324"/>
    </location>
</feature>
<dbReference type="Proteomes" id="UP000250006">
    <property type="component" value="Unassembled WGS sequence"/>
</dbReference>
<feature type="transmembrane region" description="Helical" evidence="1">
    <location>
        <begin position="280"/>
        <end position="300"/>
    </location>
</feature>
<feature type="transmembrane region" description="Helical" evidence="1">
    <location>
        <begin position="44"/>
        <end position="61"/>
    </location>
</feature>
<name>A0ABY1VMU1_9ACTO</name>
<feature type="transmembrane region" description="Helical" evidence="1">
    <location>
        <begin position="146"/>
        <end position="164"/>
    </location>
</feature>
<feature type="transmembrane region" description="Helical" evidence="1">
    <location>
        <begin position="306"/>
        <end position="325"/>
    </location>
</feature>
<feature type="transmembrane region" description="Helical" evidence="1">
    <location>
        <begin position="184"/>
        <end position="202"/>
    </location>
</feature>
<keyword evidence="1" id="KW-0472">Membrane</keyword>
<feature type="transmembrane region" description="Helical" evidence="1">
    <location>
        <begin position="14"/>
        <end position="32"/>
    </location>
</feature>
<dbReference type="Pfam" id="PF01757">
    <property type="entry name" value="Acyl_transf_3"/>
    <property type="match status" value="1"/>
</dbReference>
<keyword evidence="4" id="KW-1185">Reference proteome</keyword>
<feature type="transmembrane region" description="Helical" evidence="1">
    <location>
        <begin position="73"/>
        <end position="93"/>
    </location>
</feature>
<evidence type="ECO:0000313" key="4">
    <source>
        <dbReference type="Proteomes" id="UP000250006"/>
    </source>
</evidence>
<reference evidence="3 4" key="1">
    <citation type="submission" date="2018-06" db="EMBL/GenBank/DDBJ databases">
        <authorList>
            <consortium name="Pathogen Informatics"/>
            <person name="Doyle S."/>
        </authorList>
    </citation>
    <scope>NUCLEOTIDE SEQUENCE [LARGE SCALE GENOMIC DNA]</scope>
    <source>
        <strain evidence="3 4">NCTC11535</strain>
    </source>
</reference>
<keyword evidence="1" id="KW-1133">Transmembrane helix</keyword>
<sequence length="351" mass="38845">MPVSLLQKNPALDLAKYAAAIIIVSFHALPLFGVEALDVFYGQWFARACVPLFLISSGYFFAQMDQAQRLSYLRRVTAIYAASTLLYLPMMLIELRNASGGTTWLLRNLILGYYHLWYLSALTVGLAVWLLCAAMPTLRQHLRRRYPVYAILLLLSGALLDEYYKLVDVAALNQISQLVGFLGGSRHALLFGIPLLLVGRFIGEHQEALLRLPLSTHLLLGALTAVLGLAECTFLYWALGAGITNDVTLLNYAPAVFVFIASFYLRAGKVERFSRRLRKNADLIYIIHPWVIFLTIRLLGLHGLPLGATAIVCSAAGSAVSIALLSRLRSLRSHRSEFSPLSPTPTPDLSL</sequence>
<organism evidence="3 4">
    <name type="scientific">Actinomyces bovis</name>
    <dbReference type="NCBI Taxonomy" id="1658"/>
    <lineage>
        <taxon>Bacteria</taxon>
        <taxon>Bacillati</taxon>
        <taxon>Actinomycetota</taxon>
        <taxon>Actinomycetes</taxon>
        <taxon>Actinomycetales</taxon>
        <taxon>Actinomycetaceae</taxon>
        <taxon>Actinomyces</taxon>
    </lineage>
</organism>
<proteinExistence type="predicted"/>
<feature type="transmembrane region" description="Helical" evidence="1">
    <location>
        <begin position="249"/>
        <end position="268"/>
    </location>
</feature>
<dbReference type="RefSeq" id="WP_170166854.1">
    <property type="nucleotide sequence ID" value="NZ_UAPQ01000006.1"/>
</dbReference>
<evidence type="ECO:0000259" key="2">
    <source>
        <dbReference type="Pfam" id="PF01757"/>
    </source>
</evidence>